<dbReference type="STRING" id="227084.SAMN05421855_101651"/>
<dbReference type="SUPFAM" id="SSF49299">
    <property type="entry name" value="PKD domain"/>
    <property type="match status" value="1"/>
</dbReference>
<dbReference type="Pfam" id="PF13585">
    <property type="entry name" value="CHU_C"/>
    <property type="match status" value="1"/>
</dbReference>
<dbReference type="Gene3D" id="2.60.120.260">
    <property type="entry name" value="Galactose-binding domain-like"/>
    <property type="match status" value="1"/>
</dbReference>
<dbReference type="AlphaFoldDB" id="A0A1G7CYT2"/>
<dbReference type="NCBIfam" id="TIGR04131">
    <property type="entry name" value="Bac_Flav_CTERM"/>
    <property type="match status" value="1"/>
</dbReference>
<gene>
    <name evidence="1" type="ORF">SAMN05421855_101651</name>
</gene>
<dbReference type="OrthoDB" id="1488818at2"/>
<dbReference type="InterPro" id="IPR035986">
    <property type="entry name" value="PKD_dom_sf"/>
</dbReference>
<organism evidence="1 2">
    <name type="scientific">Ulvibacter litoralis</name>
    <dbReference type="NCBI Taxonomy" id="227084"/>
    <lineage>
        <taxon>Bacteria</taxon>
        <taxon>Pseudomonadati</taxon>
        <taxon>Bacteroidota</taxon>
        <taxon>Flavobacteriia</taxon>
        <taxon>Flavobacteriales</taxon>
        <taxon>Flavobacteriaceae</taxon>
        <taxon>Ulvibacter</taxon>
    </lineage>
</organism>
<dbReference type="InterPro" id="IPR013783">
    <property type="entry name" value="Ig-like_fold"/>
</dbReference>
<reference evidence="1 2" key="1">
    <citation type="submission" date="2016-10" db="EMBL/GenBank/DDBJ databases">
        <authorList>
            <person name="de Groot N.N."/>
        </authorList>
    </citation>
    <scope>NUCLEOTIDE SEQUENCE [LARGE SCALE GENOMIC DNA]</scope>
    <source>
        <strain evidence="1 2">DSM 16195</strain>
    </source>
</reference>
<proteinExistence type="predicted"/>
<dbReference type="EMBL" id="FNBA01000001">
    <property type="protein sequence ID" value="SDE44439.1"/>
    <property type="molecule type" value="Genomic_DNA"/>
</dbReference>
<dbReference type="RefSeq" id="WP_093140435.1">
    <property type="nucleotide sequence ID" value="NZ_BMWO01000001.1"/>
</dbReference>
<keyword evidence="2" id="KW-1185">Reference proteome</keyword>
<protein>
    <submittedName>
        <fullName evidence="1">Gliding motility-associated C-terminal domain-containing protein</fullName>
    </submittedName>
</protein>
<dbReference type="Proteomes" id="UP000199321">
    <property type="component" value="Unassembled WGS sequence"/>
</dbReference>
<evidence type="ECO:0000313" key="2">
    <source>
        <dbReference type="Proteomes" id="UP000199321"/>
    </source>
</evidence>
<evidence type="ECO:0000313" key="1">
    <source>
        <dbReference type="EMBL" id="SDE44439.1"/>
    </source>
</evidence>
<dbReference type="Gene3D" id="2.60.40.10">
    <property type="entry name" value="Immunoglobulins"/>
    <property type="match status" value="3"/>
</dbReference>
<sequence>MIKTIPQDVSLGISNLRSFYSKHTLTGFFLFFFLCVAPSAFSQGGTCAEIEPFCAGNEAFIFANCNEDEPSCTLAAEPGPDYGCLIQQPYPAWFYLQIDEAGSLDFEIVQNTEFDVNGNPIGTGLDVDFIAWGPFAQGDDLCDYSQLQSFNEIGCSYSIQPVETFSIPNAQAGEIYVLVITNYDESAGFIKLGQTGGTGSTNCDIVLECSVTIDGGDQSYCDVDEVTLTTSTTGPVQSYQWYLNNTILTGETSETLTVSETGDYKVSIDGTDCDTTEEDEVTVTFLELPCNISVCTSIDFEEDFGTGTERVCLDPNVSSSTYICNDTTQIEDGQYCIYNTSTGLNTGWHVGMEDHTEGDVDGRMLFVNAAFDPGEFYRRSIILTENENFSFNAWITTVYDTDTNICGGNSIPANVLFRIEDPSGALIAETNTGDIPNGPDPNWLQFSITFNTGANTEIQLVLINNSIGGCGNDLAIDDITLTKEGESPTIETPPDLTECNASGTGTAIFDLESQIPTILNGQNPADFNITFHLTQGTAELNQNAIATPGAYENTSNPEAIYVRVEKASEPTCFSVVSFNLNIAEELVLTTDLPDTIELCSTDPFPALDATVTNTGIDITLATYLWTDTSGTTVSTDPIFTPTAAGVYTVVVTYTPSCSEETFTVEVIVYDPATIDLGADQVICEGTEFQIVPTITGNTTGITYLWSPGGQTSPTITVTEAGTYSVEITTNGLCSATDSVTIAVTESPIVELGEGFETCFEEATILDASPSNYDPATATYQWMLDGVVIPSEINATIDVTLYGYGTYSVTVTADGCTGEDSVTVSPRSDLIVSIGDGFNTCPDEPQTLTATTDETDVTYQWFLNGTPITNETSSTLNFEVPAGSIGAQNYSVVITKGDCSGTAAADITLYDIDNCTITQGISPNNDGYNDALDLTFLQERVGIDKLQIFNRYGTLVFEQSNYSNEWFGQTNEGDELPSGTYYYVINLLGNDAVYGPQASGFIYINRETK</sequence>
<accession>A0A1G7CYT2</accession>
<dbReference type="InterPro" id="IPR026341">
    <property type="entry name" value="T9SS_type_B"/>
</dbReference>
<name>A0A1G7CYT2_9FLAO</name>